<accession>C8VYC8</accession>
<dbReference type="eggNOG" id="COG2204">
    <property type="taxonomic scope" value="Bacteria"/>
</dbReference>
<dbReference type="InterPro" id="IPR001789">
    <property type="entry name" value="Sig_transdc_resp-reg_receiver"/>
</dbReference>
<proteinExistence type="predicted"/>
<dbReference type="RefSeq" id="WP_015757514.1">
    <property type="nucleotide sequence ID" value="NC_013216.1"/>
</dbReference>
<dbReference type="OrthoDB" id="9808843at2"/>
<feature type="modified residue" description="4-aspartylphosphate" evidence="4">
    <location>
        <position position="54"/>
    </location>
</feature>
<dbReference type="Gene3D" id="3.40.50.2300">
    <property type="match status" value="1"/>
</dbReference>
<evidence type="ECO:0000256" key="1">
    <source>
        <dbReference type="ARBA" id="ARBA00018672"/>
    </source>
</evidence>
<dbReference type="SMART" id="SM00448">
    <property type="entry name" value="REC"/>
    <property type="match status" value="1"/>
</dbReference>
<organism evidence="6 7">
    <name type="scientific">Desulfofarcimen acetoxidans (strain ATCC 49208 / DSM 771 / KCTC 5769 / VKM B-1644 / 5575)</name>
    <name type="common">Desulfotomaculum acetoxidans</name>
    <dbReference type="NCBI Taxonomy" id="485916"/>
    <lineage>
        <taxon>Bacteria</taxon>
        <taxon>Bacillati</taxon>
        <taxon>Bacillota</taxon>
        <taxon>Clostridia</taxon>
        <taxon>Eubacteriales</taxon>
        <taxon>Peptococcaceae</taxon>
        <taxon>Desulfofarcimen</taxon>
    </lineage>
</organism>
<dbReference type="PANTHER" id="PTHR44591">
    <property type="entry name" value="STRESS RESPONSE REGULATOR PROTEIN 1"/>
    <property type="match status" value="1"/>
</dbReference>
<dbReference type="STRING" id="485916.Dtox_1973"/>
<dbReference type="InterPro" id="IPR050595">
    <property type="entry name" value="Bact_response_regulator"/>
</dbReference>
<dbReference type="SUPFAM" id="SSF52172">
    <property type="entry name" value="CheY-like"/>
    <property type="match status" value="1"/>
</dbReference>
<protein>
    <recommendedName>
        <fullName evidence="1">Stage 0 sporulation protein A homolog</fullName>
    </recommendedName>
</protein>
<keyword evidence="2 4" id="KW-0597">Phosphoprotein</keyword>
<sequence length="127" mass="14732">MRNYDVLIVDDRCGIRRLLYEVLNDDGYRVAVAAGGQEALKIASNFRPRVILLDIKMPGMSGLETLKELRNIYSEFVVVLITAYGNQEIFEQAKKLDVHHYINKPFDFEEIRLLMRFFLLEGLPQLP</sequence>
<evidence type="ECO:0000256" key="3">
    <source>
        <dbReference type="ARBA" id="ARBA00024867"/>
    </source>
</evidence>
<evidence type="ECO:0000313" key="7">
    <source>
        <dbReference type="Proteomes" id="UP000002217"/>
    </source>
</evidence>
<evidence type="ECO:0000256" key="2">
    <source>
        <dbReference type="ARBA" id="ARBA00022553"/>
    </source>
</evidence>
<feature type="domain" description="Response regulatory" evidence="5">
    <location>
        <begin position="5"/>
        <end position="119"/>
    </location>
</feature>
<name>C8VYC8_DESAS</name>
<dbReference type="PROSITE" id="PS50110">
    <property type="entry name" value="RESPONSE_REGULATORY"/>
    <property type="match status" value="1"/>
</dbReference>
<dbReference type="Proteomes" id="UP000002217">
    <property type="component" value="Chromosome"/>
</dbReference>
<evidence type="ECO:0000313" key="6">
    <source>
        <dbReference type="EMBL" id="ACV62809.1"/>
    </source>
</evidence>
<evidence type="ECO:0000259" key="5">
    <source>
        <dbReference type="PROSITE" id="PS50110"/>
    </source>
</evidence>
<comment type="function">
    <text evidence="3">May play the central regulatory role in sporulation. It may be an element of the effector pathway responsible for the activation of sporulation genes in response to nutritional stress. Spo0A may act in concert with spo0H (a sigma factor) to control the expression of some genes that are critical to the sporulation process.</text>
</comment>
<reference evidence="6 7" key="1">
    <citation type="journal article" date="2009" name="Stand. Genomic Sci.">
        <title>Complete genome sequence of Desulfotomaculum acetoxidans type strain (5575).</title>
        <authorList>
            <person name="Spring S."/>
            <person name="Lapidus A."/>
            <person name="Schroder M."/>
            <person name="Gleim D."/>
            <person name="Sims D."/>
            <person name="Meincke L."/>
            <person name="Glavina Del Rio T."/>
            <person name="Tice H."/>
            <person name="Copeland A."/>
            <person name="Cheng J.F."/>
            <person name="Lucas S."/>
            <person name="Chen F."/>
            <person name="Nolan M."/>
            <person name="Bruce D."/>
            <person name="Goodwin L."/>
            <person name="Pitluck S."/>
            <person name="Ivanova N."/>
            <person name="Mavromatis K."/>
            <person name="Mikhailova N."/>
            <person name="Pati A."/>
            <person name="Chen A."/>
            <person name="Palaniappan K."/>
            <person name="Land M."/>
            <person name="Hauser L."/>
            <person name="Chang Y.J."/>
            <person name="Jeffries C.D."/>
            <person name="Chain P."/>
            <person name="Saunders E."/>
            <person name="Brettin T."/>
            <person name="Detter J.C."/>
            <person name="Goker M."/>
            <person name="Bristow J."/>
            <person name="Eisen J.A."/>
            <person name="Markowitz V."/>
            <person name="Hugenholtz P."/>
            <person name="Kyrpides N.C."/>
            <person name="Klenk H.P."/>
            <person name="Han C."/>
        </authorList>
    </citation>
    <scope>NUCLEOTIDE SEQUENCE [LARGE SCALE GENOMIC DNA]</scope>
    <source>
        <strain evidence="7">ATCC 49208 / DSM 771 / VKM B-1644</strain>
    </source>
</reference>
<dbReference type="PANTHER" id="PTHR44591:SF3">
    <property type="entry name" value="RESPONSE REGULATORY DOMAIN-CONTAINING PROTEIN"/>
    <property type="match status" value="1"/>
</dbReference>
<dbReference type="Pfam" id="PF00072">
    <property type="entry name" value="Response_reg"/>
    <property type="match status" value="1"/>
</dbReference>
<dbReference type="InterPro" id="IPR011006">
    <property type="entry name" value="CheY-like_superfamily"/>
</dbReference>
<dbReference type="KEGG" id="dae:Dtox_1973"/>
<dbReference type="GO" id="GO:0000160">
    <property type="term" value="P:phosphorelay signal transduction system"/>
    <property type="evidence" value="ECO:0007669"/>
    <property type="project" value="InterPro"/>
</dbReference>
<dbReference type="HOGENOM" id="CLU_000445_69_8_9"/>
<dbReference type="EMBL" id="CP001720">
    <property type="protein sequence ID" value="ACV62809.1"/>
    <property type="molecule type" value="Genomic_DNA"/>
</dbReference>
<dbReference type="AlphaFoldDB" id="C8VYC8"/>
<gene>
    <name evidence="6" type="ordered locus">Dtox_1973</name>
</gene>
<keyword evidence="7" id="KW-1185">Reference proteome</keyword>
<evidence type="ECO:0000256" key="4">
    <source>
        <dbReference type="PROSITE-ProRule" id="PRU00169"/>
    </source>
</evidence>